<organism evidence="1 2">
    <name type="scientific">Eumeta variegata</name>
    <name type="common">Bagworm moth</name>
    <name type="synonym">Eumeta japonica</name>
    <dbReference type="NCBI Taxonomy" id="151549"/>
    <lineage>
        <taxon>Eukaryota</taxon>
        <taxon>Metazoa</taxon>
        <taxon>Ecdysozoa</taxon>
        <taxon>Arthropoda</taxon>
        <taxon>Hexapoda</taxon>
        <taxon>Insecta</taxon>
        <taxon>Pterygota</taxon>
        <taxon>Neoptera</taxon>
        <taxon>Endopterygota</taxon>
        <taxon>Lepidoptera</taxon>
        <taxon>Glossata</taxon>
        <taxon>Ditrysia</taxon>
        <taxon>Tineoidea</taxon>
        <taxon>Psychidae</taxon>
        <taxon>Oiketicinae</taxon>
        <taxon>Eumeta</taxon>
    </lineage>
</organism>
<dbReference type="EMBL" id="BGZK01000486">
    <property type="protein sequence ID" value="GBP46560.1"/>
    <property type="molecule type" value="Genomic_DNA"/>
</dbReference>
<keyword evidence="2" id="KW-1185">Reference proteome</keyword>
<evidence type="ECO:0000313" key="2">
    <source>
        <dbReference type="Proteomes" id="UP000299102"/>
    </source>
</evidence>
<evidence type="ECO:0000313" key="1">
    <source>
        <dbReference type="EMBL" id="GBP46560.1"/>
    </source>
</evidence>
<dbReference type="AlphaFoldDB" id="A0A4C1W6N0"/>
<accession>A0A4C1W6N0</accession>
<comment type="caution">
    <text evidence="1">The sequence shown here is derived from an EMBL/GenBank/DDBJ whole genome shotgun (WGS) entry which is preliminary data.</text>
</comment>
<sequence length="87" mass="9727">MTVRGEASVVEPRYAARVYRIPLPRRSDERFVDSSMIGVWWRSHLASVERGGRPYQCASFAHREGHSAVSACTLVVKVVAISVFAHI</sequence>
<dbReference type="Proteomes" id="UP000299102">
    <property type="component" value="Unassembled WGS sequence"/>
</dbReference>
<name>A0A4C1W6N0_EUMVA</name>
<proteinExistence type="predicted"/>
<protein>
    <submittedName>
        <fullName evidence="1">Uncharacterized protein</fullName>
    </submittedName>
</protein>
<gene>
    <name evidence="1" type="ORF">EVAR_21716_1</name>
</gene>
<reference evidence="1 2" key="1">
    <citation type="journal article" date="2019" name="Commun. Biol.">
        <title>The bagworm genome reveals a unique fibroin gene that provides high tensile strength.</title>
        <authorList>
            <person name="Kono N."/>
            <person name="Nakamura H."/>
            <person name="Ohtoshi R."/>
            <person name="Tomita M."/>
            <person name="Numata K."/>
            <person name="Arakawa K."/>
        </authorList>
    </citation>
    <scope>NUCLEOTIDE SEQUENCE [LARGE SCALE GENOMIC DNA]</scope>
</reference>